<evidence type="ECO:0000313" key="3">
    <source>
        <dbReference type="Proteomes" id="UP001374535"/>
    </source>
</evidence>
<dbReference type="AlphaFoldDB" id="A0AAQ3SAH7"/>
<proteinExistence type="predicted"/>
<feature type="compositionally biased region" description="Polar residues" evidence="1">
    <location>
        <begin position="106"/>
        <end position="122"/>
    </location>
</feature>
<evidence type="ECO:0000313" key="2">
    <source>
        <dbReference type="EMBL" id="WVZ25284.1"/>
    </source>
</evidence>
<keyword evidence="3" id="KW-1185">Reference proteome</keyword>
<name>A0AAQ3SAH7_VIGMU</name>
<feature type="region of interest" description="Disordered" evidence="1">
    <location>
        <begin position="96"/>
        <end position="128"/>
    </location>
</feature>
<evidence type="ECO:0000256" key="1">
    <source>
        <dbReference type="SAM" id="MobiDB-lite"/>
    </source>
</evidence>
<dbReference type="Proteomes" id="UP001374535">
    <property type="component" value="Chromosome 1"/>
</dbReference>
<reference evidence="2 3" key="1">
    <citation type="journal article" date="2023" name="Life. Sci Alliance">
        <title>Evolutionary insights into 3D genome organization and epigenetic landscape of Vigna mungo.</title>
        <authorList>
            <person name="Junaid A."/>
            <person name="Singh B."/>
            <person name="Bhatia S."/>
        </authorList>
    </citation>
    <scope>NUCLEOTIDE SEQUENCE [LARGE SCALE GENOMIC DNA]</scope>
    <source>
        <strain evidence="2">Urdbean</strain>
    </source>
</reference>
<dbReference type="EMBL" id="CP144700">
    <property type="protein sequence ID" value="WVZ25284.1"/>
    <property type="molecule type" value="Genomic_DNA"/>
</dbReference>
<gene>
    <name evidence="2" type="ORF">V8G54_003828</name>
</gene>
<protein>
    <submittedName>
        <fullName evidence="2">Uncharacterized protein</fullName>
    </submittedName>
</protein>
<organism evidence="2 3">
    <name type="scientific">Vigna mungo</name>
    <name type="common">Black gram</name>
    <name type="synonym">Phaseolus mungo</name>
    <dbReference type="NCBI Taxonomy" id="3915"/>
    <lineage>
        <taxon>Eukaryota</taxon>
        <taxon>Viridiplantae</taxon>
        <taxon>Streptophyta</taxon>
        <taxon>Embryophyta</taxon>
        <taxon>Tracheophyta</taxon>
        <taxon>Spermatophyta</taxon>
        <taxon>Magnoliopsida</taxon>
        <taxon>eudicotyledons</taxon>
        <taxon>Gunneridae</taxon>
        <taxon>Pentapetalae</taxon>
        <taxon>rosids</taxon>
        <taxon>fabids</taxon>
        <taxon>Fabales</taxon>
        <taxon>Fabaceae</taxon>
        <taxon>Papilionoideae</taxon>
        <taxon>50 kb inversion clade</taxon>
        <taxon>NPAAA clade</taxon>
        <taxon>indigoferoid/millettioid clade</taxon>
        <taxon>Phaseoleae</taxon>
        <taxon>Vigna</taxon>
    </lineage>
</organism>
<sequence length="128" mass="13313">MDASGRFGQAKTPNTTFPSCSKPNAIAYWSPLTNPFVPSIGSKTQCCPTGPPSDLPLSMAASTSSVVKVGKLSDPSLARVSLTSSVMRFSVSWPLSLRRSPESSSATIENGSEGSSLSSIKLTNACEP</sequence>
<accession>A0AAQ3SAH7</accession>
<feature type="compositionally biased region" description="Low complexity" evidence="1">
    <location>
        <begin position="96"/>
        <end position="105"/>
    </location>
</feature>